<feature type="region of interest" description="Disordered" evidence="1">
    <location>
        <begin position="277"/>
        <end position="296"/>
    </location>
</feature>
<dbReference type="Proteomes" id="UP000677054">
    <property type="component" value="Unassembled WGS sequence"/>
</dbReference>
<sequence length="296" mass="33189">MIAVVLLVTCLQVQPKALSPVDILRRLQGWSVDYDAVSSHHARAEDSPFNKPLVSPASGEYALERGSIPRGEESPKREEQSPPRGENPVKGSAKEKDGAREKGPAKKDAAQEKSPNPDRGSREAVQPDLFTSGSSFPFLPRAGERRVIVDEAALVDLQEKPGAWGISDMEDLQYLKKYLSHFDQNFGEKIRSHVPSEWGEEKRSDEKYTAETHEPFRVAPRSDNDTLVFYSDPRRPSAFRDVAVPLAVSFEDDNSDLPYQEPSLVCRALGRSYCSVDEDHPSEMPCPLRKRRTFPR</sequence>
<keyword evidence="2" id="KW-0732">Signal</keyword>
<feature type="compositionally biased region" description="Basic and acidic residues" evidence="1">
    <location>
        <begin position="70"/>
        <end position="81"/>
    </location>
</feature>
<reference evidence="3" key="1">
    <citation type="submission" date="2020-11" db="EMBL/GenBank/DDBJ databases">
        <authorList>
            <person name="Tran Van P."/>
        </authorList>
    </citation>
    <scope>NUCLEOTIDE SEQUENCE</scope>
</reference>
<dbReference type="AlphaFoldDB" id="A0A7R8XC92"/>
<feature type="compositionally biased region" description="Basic and acidic residues" evidence="1">
    <location>
        <begin position="92"/>
        <end position="122"/>
    </location>
</feature>
<accession>A0A7R8XC92</accession>
<evidence type="ECO:0000313" key="3">
    <source>
        <dbReference type="EMBL" id="CAD7246900.1"/>
    </source>
</evidence>
<feature type="chain" id="PRO_5036402490" evidence="2">
    <location>
        <begin position="16"/>
        <end position="296"/>
    </location>
</feature>
<protein>
    <submittedName>
        <fullName evidence="3">Uncharacterized protein</fullName>
    </submittedName>
</protein>
<feature type="signal peptide" evidence="2">
    <location>
        <begin position="1"/>
        <end position="15"/>
    </location>
</feature>
<feature type="region of interest" description="Disordered" evidence="1">
    <location>
        <begin position="41"/>
        <end position="142"/>
    </location>
</feature>
<organism evidence="3">
    <name type="scientific">Darwinula stevensoni</name>
    <dbReference type="NCBI Taxonomy" id="69355"/>
    <lineage>
        <taxon>Eukaryota</taxon>
        <taxon>Metazoa</taxon>
        <taxon>Ecdysozoa</taxon>
        <taxon>Arthropoda</taxon>
        <taxon>Crustacea</taxon>
        <taxon>Oligostraca</taxon>
        <taxon>Ostracoda</taxon>
        <taxon>Podocopa</taxon>
        <taxon>Podocopida</taxon>
        <taxon>Darwinulocopina</taxon>
        <taxon>Darwinuloidea</taxon>
        <taxon>Darwinulidae</taxon>
        <taxon>Darwinula</taxon>
    </lineage>
</organism>
<gene>
    <name evidence="3" type="ORF">DSTB1V02_LOCUS6742</name>
</gene>
<dbReference type="EMBL" id="LR900787">
    <property type="protein sequence ID" value="CAD7246900.1"/>
    <property type="molecule type" value="Genomic_DNA"/>
</dbReference>
<feature type="compositionally biased region" description="Basic and acidic residues" evidence="1">
    <location>
        <begin position="199"/>
        <end position="214"/>
    </location>
</feature>
<feature type="region of interest" description="Disordered" evidence="1">
    <location>
        <begin position="195"/>
        <end position="214"/>
    </location>
</feature>
<name>A0A7R8XC92_9CRUS</name>
<evidence type="ECO:0000256" key="2">
    <source>
        <dbReference type="SAM" id="SignalP"/>
    </source>
</evidence>
<proteinExistence type="predicted"/>
<evidence type="ECO:0000256" key="1">
    <source>
        <dbReference type="SAM" id="MobiDB-lite"/>
    </source>
</evidence>
<dbReference type="EMBL" id="CAJPEV010001270">
    <property type="protein sequence ID" value="CAG0891763.1"/>
    <property type="molecule type" value="Genomic_DNA"/>
</dbReference>
<keyword evidence="4" id="KW-1185">Reference proteome</keyword>
<evidence type="ECO:0000313" key="4">
    <source>
        <dbReference type="Proteomes" id="UP000677054"/>
    </source>
</evidence>